<evidence type="ECO:0000313" key="7">
    <source>
        <dbReference type="EMBL" id="KAA0709284.1"/>
    </source>
</evidence>
<evidence type="ECO:0000256" key="5">
    <source>
        <dbReference type="ARBA" id="ARBA00023228"/>
    </source>
</evidence>
<feature type="transmembrane region" description="Helical" evidence="6">
    <location>
        <begin position="172"/>
        <end position="195"/>
    </location>
</feature>
<evidence type="ECO:0000256" key="4">
    <source>
        <dbReference type="ARBA" id="ARBA00023136"/>
    </source>
</evidence>
<dbReference type="Proteomes" id="UP000324632">
    <property type="component" value="Chromosome 17"/>
</dbReference>
<dbReference type="GO" id="GO:1904263">
    <property type="term" value="P:positive regulation of TORC1 signaling"/>
    <property type="evidence" value="ECO:0007669"/>
    <property type="project" value="TreeGrafter"/>
</dbReference>
<keyword evidence="2 6" id="KW-0812">Transmembrane</keyword>
<evidence type="ECO:0000256" key="3">
    <source>
        <dbReference type="ARBA" id="ARBA00022989"/>
    </source>
</evidence>
<feature type="transmembrane region" description="Helical" evidence="6">
    <location>
        <begin position="20"/>
        <end position="45"/>
    </location>
</feature>
<dbReference type="AlphaFoldDB" id="A0A5A9NH60"/>
<reference evidence="7 8" key="1">
    <citation type="journal article" date="2019" name="Mol. Ecol. Resour.">
        <title>Chromosome-level genome assembly of Triplophysa tibetana, a fish adapted to the harsh high-altitude environment of the Tibetan Plateau.</title>
        <authorList>
            <person name="Yang X."/>
            <person name="Liu H."/>
            <person name="Ma Z."/>
            <person name="Zou Y."/>
            <person name="Zou M."/>
            <person name="Mao Y."/>
            <person name="Li X."/>
            <person name="Wang H."/>
            <person name="Chen T."/>
            <person name="Wang W."/>
            <person name="Yang R."/>
        </authorList>
    </citation>
    <scope>NUCLEOTIDE SEQUENCE [LARGE SCALE GENOMIC DNA]</scope>
    <source>
        <strain evidence="7">TTIB1903HZAU</strain>
        <tissue evidence="7">Muscle</tissue>
    </source>
</reference>
<dbReference type="InterPro" id="IPR029723">
    <property type="entry name" value="GPR137"/>
</dbReference>
<name>A0A5A9NH60_9TELE</name>
<evidence type="ECO:0000256" key="6">
    <source>
        <dbReference type="SAM" id="Phobius"/>
    </source>
</evidence>
<gene>
    <name evidence="7" type="ORF">E1301_Tti013227</name>
</gene>
<keyword evidence="8" id="KW-1185">Reference proteome</keyword>
<feature type="transmembrane region" description="Helical" evidence="6">
    <location>
        <begin position="269"/>
        <end position="291"/>
    </location>
</feature>
<comment type="caution">
    <text evidence="7">The sequence shown here is derived from an EMBL/GenBank/DDBJ whole genome shotgun (WGS) entry which is preliminary data.</text>
</comment>
<organism evidence="7 8">
    <name type="scientific">Triplophysa tibetana</name>
    <dbReference type="NCBI Taxonomy" id="1572043"/>
    <lineage>
        <taxon>Eukaryota</taxon>
        <taxon>Metazoa</taxon>
        <taxon>Chordata</taxon>
        <taxon>Craniata</taxon>
        <taxon>Vertebrata</taxon>
        <taxon>Euteleostomi</taxon>
        <taxon>Actinopterygii</taxon>
        <taxon>Neopterygii</taxon>
        <taxon>Teleostei</taxon>
        <taxon>Ostariophysi</taxon>
        <taxon>Cypriniformes</taxon>
        <taxon>Nemacheilidae</taxon>
        <taxon>Triplophysa</taxon>
    </lineage>
</organism>
<evidence type="ECO:0000256" key="1">
    <source>
        <dbReference type="ARBA" id="ARBA00004155"/>
    </source>
</evidence>
<accession>A0A5A9NH60</accession>
<sequence>MQDPIPPSPIKPAVAPSVELGVTVFYTLIYGSLFVVVYIQLWLLLLYRHKRWSYQSVFLFLCLFWAGLRATLFSFYFRDALAANHLPTPVYWLLYCFPVCLQFFTLSLFNLYFTQELLKVRSLFDMEPSKGLLVARCLYVSMSFIFLCVNVICASLDDRGGSGDKAWNLVLVRVLVNDLLFILEAVCLAGSLLLLTRFSSPTMAYLSRKGLCRTAVLGAGVILLFSSRACYNLAVVFLSQNHKVEAFDYDWYNISDQADLRSELGDRGYIIFGAVLFIWELLPTTLLIIIFRVRQPSRDKNCTPAICNKRNSQSYFFDDPRGMDGDSDSLWSHSINPNSSWFGSSETTPLLFNRTEQGNQHHSLYSTPQT</sequence>
<dbReference type="PANTHER" id="PTHR15146">
    <property type="entry name" value="INTEGRAL MEMBRANE PROTEIN GPR137"/>
    <property type="match status" value="1"/>
</dbReference>
<keyword evidence="5" id="KW-0458">Lysosome</keyword>
<dbReference type="EMBL" id="SOYY01000017">
    <property type="protein sequence ID" value="KAA0709284.1"/>
    <property type="molecule type" value="Genomic_DNA"/>
</dbReference>
<proteinExistence type="predicted"/>
<feature type="transmembrane region" description="Helical" evidence="6">
    <location>
        <begin position="89"/>
        <end position="113"/>
    </location>
</feature>
<keyword evidence="3 6" id="KW-1133">Transmembrane helix</keyword>
<dbReference type="OrthoDB" id="192544at2759"/>
<keyword evidence="4 6" id="KW-0472">Membrane</keyword>
<protein>
    <submittedName>
        <fullName evidence="7">Integral membrane protein GPR137</fullName>
    </submittedName>
</protein>
<dbReference type="PANTHER" id="PTHR15146:SF7">
    <property type="entry name" value="G PROTEIN-COUPLED RECEPTOR 137"/>
    <property type="match status" value="1"/>
</dbReference>
<feature type="transmembrane region" description="Helical" evidence="6">
    <location>
        <begin position="133"/>
        <end position="152"/>
    </location>
</feature>
<evidence type="ECO:0000313" key="8">
    <source>
        <dbReference type="Proteomes" id="UP000324632"/>
    </source>
</evidence>
<comment type="subcellular location">
    <subcellularLocation>
        <location evidence="1">Lysosome membrane</location>
        <topology evidence="1">Multi-pass membrane protein</topology>
    </subcellularLocation>
</comment>
<dbReference type="GO" id="GO:0005765">
    <property type="term" value="C:lysosomal membrane"/>
    <property type="evidence" value="ECO:0007669"/>
    <property type="project" value="UniProtKB-SubCell"/>
</dbReference>
<evidence type="ECO:0000256" key="2">
    <source>
        <dbReference type="ARBA" id="ARBA00022692"/>
    </source>
</evidence>
<feature type="transmembrane region" description="Helical" evidence="6">
    <location>
        <begin position="57"/>
        <end position="77"/>
    </location>
</feature>
<feature type="transmembrane region" description="Helical" evidence="6">
    <location>
        <begin position="216"/>
        <end position="238"/>
    </location>
</feature>